<dbReference type="EMBL" id="LAZR01037069">
    <property type="protein sequence ID" value="KKL23184.1"/>
    <property type="molecule type" value="Genomic_DNA"/>
</dbReference>
<sequence length="57" mass="6824">MKDNNESNKETAAKLLEILSDWSEQYGKTYEYRCIYDNEFDNLAKCITKFFSREENS</sequence>
<evidence type="ECO:0000313" key="1">
    <source>
        <dbReference type="EMBL" id="KKL23184.1"/>
    </source>
</evidence>
<protein>
    <submittedName>
        <fullName evidence="1">Uncharacterized protein</fullName>
    </submittedName>
</protein>
<dbReference type="AlphaFoldDB" id="A0A0F9BMT5"/>
<accession>A0A0F9BMT5</accession>
<organism evidence="1">
    <name type="scientific">marine sediment metagenome</name>
    <dbReference type="NCBI Taxonomy" id="412755"/>
    <lineage>
        <taxon>unclassified sequences</taxon>
        <taxon>metagenomes</taxon>
        <taxon>ecological metagenomes</taxon>
    </lineage>
</organism>
<proteinExistence type="predicted"/>
<comment type="caution">
    <text evidence="1">The sequence shown here is derived from an EMBL/GenBank/DDBJ whole genome shotgun (WGS) entry which is preliminary data.</text>
</comment>
<name>A0A0F9BMT5_9ZZZZ</name>
<reference evidence="1" key="1">
    <citation type="journal article" date="2015" name="Nature">
        <title>Complex archaea that bridge the gap between prokaryotes and eukaryotes.</title>
        <authorList>
            <person name="Spang A."/>
            <person name="Saw J.H."/>
            <person name="Jorgensen S.L."/>
            <person name="Zaremba-Niedzwiedzka K."/>
            <person name="Martijn J."/>
            <person name="Lind A.E."/>
            <person name="van Eijk R."/>
            <person name="Schleper C."/>
            <person name="Guy L."/>
            <person name="Ettema T.J."/>
        </authorList>
    </citation>
    <scope>NUCLEOTIDE SEQUENCE</scope>
</reference>
<gene>
    <name evidence="1" type="ORF">LCGC14_2427970</name>
</gene>